<dbReference type="GO" id="GO:0000978">
    <property type="term" value="F:RNA polymerase II cis-regulatory region sequence-specific DNA binding"/>
    <property type="evidence" value="ECO:0007669"/>
    <property type="project" value="TreeGrafter"/>
</dbReference>
<dbReference type="InterPro" id="IPR001138">
    <property type="entry name" value="Zn2Cys6_DnaBD"/>
</dbReference>
<dbReference type="AlphaFoldDB" id="A0A9P6ASM7"/>
<keyword evidence="3" id="KW-0804">Transcription</keyword>
<dbReference type="GO" id="GO:0008270">
    <property type="term" value="F:zinc ion binding"/>
    <property type="evidence" value="ECO:0007669"/>
    <property type="project" value="InterPro"/>
</dbReference>
<dbReference type="Pfam" id="PF00172">
    <property type="entry name" value="Zn_clus"/>
    <property type="match status" value="1"/>
</dbReference>
<sequence>MRGNNDPYPLQRPYTEHENPSPPSISPSPSSQHAQSPSSQSISYHQHNYPYDYELPGSTSQSSSSSPYSVAVSSHRFPVSFYDRDHSVGSYQTRSQSYASPDAGNEYLDHEHREYSREHERERPGPIFTPLHAIGPNAYPMPSHYEGEDYSYPAQYSQQSSPYFRPPELMSVPRPNDYHPRTLPQPPGLPLVSPSAHVPTSHERGGGRNITADSDVSITAGPNLPTGYGPYGRNIGNVGPSPSPSLSIRGRYIESARPPGRIPPLPHNALPSHDDLQQQHSPVSQPQLHPQSQATVPSQLDEDLRSFGSPSSVGYEEYDPNISVTVEITTTETSAMGARGRGTRRVGNAKKDSGDGTPPAERKGGRKTENACYFCRRRKLKCDGARPCNNCGRRGTECQYDETVKRRGPGKKNKKSNSTRPASSEKSRSGKRQQSSTSTSQTPPAGGAPPEEMQATPQVGDMPERSQSLGAGPSDAYITHGGRPGMRISTPPPRHHISPQGARSPPLHPVEGGEGKDWADGHEAPE</sequence>
<dbReference type="Proteomes" id="UP000886523">
    <property type="component" value="Unassembled WGS sequence"/>
</dbReference>
<feature type="compositionally biased region" description="Basic residues" evidence="5">
    <location>
        <begin position="406"/>
        <end position="417"/>
    </location>
</feature>
<dbReference type="PANTHER" id="PTHR47424:SF3">
    <property type="entry name" value="REGULATORY PROTEIN GAL4"/>
    <property type="match status" value="1"/>
</dbReference>
<dbReference type="CDD" id="cd00067">
    <property type="entry name" value="GAL4"/>
    <property type="match status" value="1"/>
</dbReference>
<feature type="compositionally biased region" description="Basic and acidic residues" evidence="5">
    <location>
        <begin position="511"/>
        <end position="526"/>
    </location>
</feature>
<feature type="compositionally biased region" description="Low complexity" evidence="5">
    <location>
        <begin position="432"/>
        <end position="442"/>
    </location>
</feature>
<dbReference type="SUPFAM" id="SSF57701">
    <property type="entry name" value="Zn2/Cys6 DNA-binding domain"/>
    <property type="match status" value="1"/>
</dbReference>
<dbReference type="GO" id="GO:0000981">
    <property type="term" value="F:DNA-binding transcription factor activity, RNA polymerase II-specific"/>
    <property type="evidence" value="ECO:0007669"/>
    <property type="project" value="InterPro"/>
</dbReference>
<feature type="region of interest" description="Disordered" evidence="5">
    <location>
        <begin position="333"/>
        <end position="366"/>
    </location>
</feature>
<reference evidence="7" key="1">
    <citation type="journal article" date="2020" name="Nat. Commun.">
        <title>Large-scale genome sequencing of mycorrhizal fungi provides insights into the early evolution of symbiotic traits.</title>
        <authorList>
            <person name="Miyauchi S."/>
            <person name="Kiss E."/>
            <person name="Kuo A."/>
            <person name="Drula E."/>
            <person name="Kohler A."/>
            <person name="Sanchez-Garcia M."/>
            <person name="Morin E."/>
            <person name="Andreopoulos B."/>
            <person name="Barry K.W."/>
            <person name="Bonito G."/>
            <person name="Buee M."/>
            <person name="Carver A."/>
            <person name="Chen C."/>
            <person name="Cichocki N."/>
            <person name="Clum A."/>
            <person name="Culley D."/>
            <person name="Crous P.W."/>
            <person name="Fauchery L."/>
            <person name="Girlanda M."/>
            <person name="Hayes R.D."/>
            <person name="Keri Z."/>
            <person name="LaButti K."/>
            <person name="Lipzen A."/>
            <person name="Lombard V."/>
            <person name="Magnuson J."/>
            <person name="Maillard F."/>
            <person name="Murat C."/>
            <person name="Nolan M."/>
            <person name="Ohm R.A."/>
            <person name="Pangilinan J."/>
            <person name="Pereira M.F."/>
            <person name="Perotto S."/>
            <person name="Peter M."/>
            <person name="Pfister S."/>
            <person name="Riley R."/>
            <person name="Sitrit Y."/>
            <person name="Stielow J.B."/>
            <person name="Szollosi G."/>
            <person name="Zifcakova L."/>
            <person name="Stursova M."/>
            <person name="Spatafora J.W."/>
            <person name="Tedersoo L."/>
            <person name="Vaario L.M."/>
            <person name="Yamada A."/>
            <person name="Yan M."/>
            <person name="Wang P."/>
            <person name="Xu J."/>
            <person name="Bruns T."/>
            <person name="Baldrian P."/>
            <person name="Vilgalys R."/>
            <person name="Dunand C."/>
            <person name="Henrissat B."/>
            <person name="Grigoriev I.V."/>
            <person name="Hibbett D."/>
            <person name="Nagy L.G."/>
            <person name="Martin F.M."/>
        </authorList>
    </citation>
    <scope>NUCLEOTIDE SEQUENCE</scope>
    <source>
        <strain evidence="7">UP504</strain>
    </source>
</reference>
<feature type="domain" description="Zn(2)-C6 fungal-type" evidence="6">
    <location>
        <begin position="371"/>
        <end position="400"/>
    </location>
</feature>
<dbReference type="EMBL" id="MU129007">
    <property type="protein sequence ID" value="KAF9510959.1"/>
    <property type="molecule type" value="Genomic_DNA"/>
</dbReference>
<dbReference type="Gene3D" id="4.10.240.10">
    <property type="entry name" value="Zn(2)-C6 fungal-type DNA-binding domain"/>
    <property type="match status" value="1"/>
</dbReference>
<keyword evidence="1" id="KW-0805">Transcription regulation</keyword>
<feature type="region of interest" description="Disordered" evidence="5">
    <location>
        <begin position="404"/>
        <end position="526"/>
    </location>
</feature>
<dbReference type="PROSITE" id="PS00463">
    <property type="entry name" value="ZN2_CY6_FUNGAL_1"/>
    <property type="match status" value="1"/>
</dbReference>
<evidence type="ECO:0000256" key="1">
    <source>
        <dbReference type="ARBA" id="ARBA00023015"/>
    </source>
</evidence>
<dbReference type="GO" id="GO:0005634">
    <property type="term" value="C:nucleus"/>
    <property type="evidence" value="ECO:0007669"/>
    <property type="project" value="TreeGrafter"/>
</dbReference>
<keyword evidence="2" id="KW-0238">DNA-binding</keyword>
<feature type="compositionally biased region" description="Polar residues" evidence="5">
    <location>
        <begin position="278"/>
        <end position="298"/>
    </location>
</feature>
<keyword evidence="8" id="KW-1185">Reference proteome</keyword>
<feature type="compositionally biased region" description="Basic and acidic residues" evidence="5">
    <location>
        <begin position="349"/>
        <end position="366"/>
    </location>
</feature>
<proteinExistence type="predicted"/>
<organism evidence="7 8">
    <name type="scientific">Hydnum rufescens UP504</name>
    <dbReference type="NCBI Taxonomy" id="1448309"/>
    <lineage>
        <taxon>Eukaryota</taxon>
        <taxon>Fungi</taxon>
        <taxon>Dikarya</taxon>
        <taxon>Basidiomycota</taxon>
        <taxon>Agaricomycotina</taxon>
        <taxon>Agaricomycetes</taxon>
        <taxon>Cantharellales</taxon>
        <taxon>Hydnaceae</taxon>
        <taxon>Hydnum</taxon>
    </lineage>
</organism>
<evidence type="ECO:0000256" key="4">
    <source>
        <dbReference type="ARBA" id="ARBA00023242"/>
    </source>
</evidence>
<dbReference type="OrthoDB" id="39175at2759"/>
<protein>
    <recommendedName>
        <fullName evidence="6">Zn(2)-C6 fungal-type domain-containing protein</fullName>
    </recommendedName>
</protein>
<name>A0A9P6ASM7_9AGAM</name>
<dbReference type="SMART" id="SM00066">
    <property type="entry name" value="GAL4"/>
    <property type="match status" value="1"/>
</dbReference>
<feature type="compositionally biased region" description="Polar residues" evidence="5">
    <location>
        <begin position="89"/>
        <end position="99"/>
    </location>
</feature>
<evidence type="ECO:0000256" key="2">
    <source>
        <dbReference type="ARBA" id="ARBA00023125"/>
    </source>
</evidence>
<evidence type="ECO:0000259" key="6">
    <source>
        <dbReference type="PROSITE" id="PS50048"/>
    </source>
</evidence>
<dbReference type="InterPro" id="IPR036864">
    <property type="entry name" value="Zn2-C6_fun-type_DNA-bd_sf"/>
</dbReference>
<feature type="compositionally biased region" description="Low complexity" evidence="5">
    <location>
        <begin position="27"/>
        <end position="43"/>
    </location>
</feature>
<dbReference type="InterPro" id="IPR051127">
    <property type="entry name" value="Fungal_SecMet_Regulators"/>
</dbReference>
<evidence type="ECO:0000256" key="3">
    <source>
        <dbReference type="ARBA" id="ARBA00023163"/>
    </source>
</evidence>
<dbReference type="PANTHER" id="PTHR47424">
    <property type="entry name" value="REGULATORY PROTEIN GAL4"/>
    <property type="match status" value="1"/>
</dbReference>
<feature type="region of interest" description="Disordered" evidence="5">
    <location>
        <begin position="83"/>
        <end position="318"/>
    </location>
</feature>
<keyword evidence="4" id="KW-0539">Nucleus</keyword>
<feature type="compositionally biased region" description="Low complexity" evidence="5">
    <location>
        <begin position="58"/>
        <end position="70"/>
    </location>
</feature>
<feature type="compositionally biased region" description="Low complexity" evidence="5">
    <location>
        <begin position="150"/>
        <end position="163"/>
    </location>
</feature>
<comment type="caution">
    <text evidence="7">The sequence shown here is derived from an EMBL/GenBank/DDBJ whole genome shotgun (WGS) entry which is preliminary data.</text>
</comment>
<dbReference type="GO" id="GO:0000435">
    <property type="term" value="P:positive regulation of transcription from RNA polymerase II promoter by galactose"/>
    <property type="evidence" value="ECO:0007669"/>
    <property type="project" value="TreeGrafter"/>
</dbReference>
<gene>
    <name evidence="7" type="ORF">BS47DRAFT_1213221</name>
</gene>
<evidence type="ECO:0000313" key="7">
    <source>
        <dbReference type="EMBL" id="KAF9510959.1"/>
    </source>
</evidence>
<evidence type="ECO:0000256" key="5">
    <source>
        <dbReference type="SAM" id="MobiDB-lite"/>
    </source>
</evidence>
<feature type="compositionally biased region" description="Basic and acidic residues" evidence="5">
    <location>
        <begin position="107"/>
        <end position="124"/>
    </location>
</feature>
<feature type="region of interest" description="Disordered" evidence="5">
    <location>
        <begin position="1"/>
        <end position="70"/>
    </location>
</feature>
<accession>A0A9P6ASM7</accession>
<evidence type="ECO:0000313" key="8">
    <source>
        <dbReference type="Proteomes" id="UP000886523"/>
    </source>
</evidence>
<dbReference type="PROSITE" id="PS50048">
    <property type="entry name" value="ZN2_CY6_FUNGAL_2"/>
    <property type="match status" value="1"/>
</dbReference>